<accession>A0A8H3MBB8</accession>
<dbReference type="InterPro" id="IPR037365">
    <property type="entry name" value="Slowmo/Ups"/>
</dbReference>
<dbReference type="AlphaFoldDB" id="A0A8H3MBB8"/>
<dbReference type="EMBL" id="BLAL01000298">
    <property type="protein sequence ID" value="GET01296.1"/>
    <property type="molecule type" value="Genomic_DNA"/>
</dbReference>
<proteinExistence type="predicted"/>
<keyword evidence="1" id="KW-0732">Signal</keyword>
<gene>
    <name evidence="3" type="ORF">RCL2_002771600</name>
</gene>
<dbReference type="InterPro" id="IPR006797">
    <property type="entry name" value="PRELI/MSF1_dom"/>
</dbReference>
<reference evidence="3" key="1">
    <citation type="submission" date="2019-10" db="EMBL/GenBank/DDBJ databases">
        <title>Conservation and host-specific expression of non-tandemly repeated heterogenous ribosome RNA gene in arbuscular mycorrhizal fungi.</title>
        <authorList>
            <person name="Maeda T."/>
            <person name="Kobayashi Y."/>
            <person name="Nakagawa T."/>
            <person name="Ezawa T."/>
            <person name="Yamaguchi K."/>
            <person name="Bino T."/>
            <person name="Nishimoto Y."/>
            <person name="Shigenobu S."/>
            <person name="Kawaguchi M."/>
        </authorList>
    </citation>
    <scope>NUCLEOTIDE SEQUENCE</scope>
    <source>
        <strain evidence="3">HR1</strain>
    </source>
</reference>
<evidence type="ECO:0000313" key="3">
    <source>
        <dbReference type="EMBL" id="GET01296.1"/>
    </source>
</evidence>
<name>A0A8H3MBB8_9GLOM</name>
<dbReference type="GO" id="GO:0005758">
    <property type="term" value="C:mitochondrial intermembrane space"/>
    <property type="evidence" value="ECO:0007669"/>
    <property type="project" value="InterPro"/>
</dbReference>
<feature type="domain" description="PRELI/MSF1" evidence="2">
    <location>
        <begin position="27"/>
        <end position="199"/>
    </location>
</feature>
<evidence type="ECO:0000259" key="2">
    <source>
        <dbReference type="PROSITE" id="PS50904"/>
    </source>
</evidence>
<comment type="caution">
    <text evidence="3">The sequence shown here is derived from an EMBL/GenBank/DDBJ whole genome shotgun (WGS) entry which is preliminary data.</text>
</comment>
<evidence type="ECO:0000256" key="1">
    <source>
        <dbReference type="SAM" id="SignalP"/>
    </source>
</evidence>
<dbReference type="Pfam" id="PF04707">
    <property type="entry name" value="PRELI"/>
    <property type="match status" value="1"/>
</dbReference>
<feature type="chain" id="PRO_5034741837" evidence="1">
    <location>
        <begin position="19"/>
        <end position="199"/>
    </location>
</feature>
<organism evidence="3 4">
    <name type="scientific">Rhizophagus clarus</name>
    <dbReference type="NCBI Taxonomy" id="94130"/>
    <lineage>
        <taxon>Eukaryota</taxon>
        <taxon>Fungi</taxon>
        <taxon>Fungi incertae sedis</taxon>
        <taxon>Mucoromycota</taxon>
        <taxon>Glomeromycotina</taxon>
        <taxon>Glomeromycetes</taxon>
        <taxon>Glomerales</taxon>
        <taxon>Glomeraceae</taxon>
        <taxon>Rhizophagus</taxon>
    </lineage>
</organism>
<evidence type="ECO:0000313" key="4">
    <source>
        <dbReference type="Proteomes" id="UP000615446"/>
    </source>
</evidence>
<dbReference type="OrthoDB" id="407630at2759"/>
<dbReference type="Proteomes" id="UP000615446">
    <property type="component" value="Unassembled WGS sequence"/>
</dbReference>
<dbReference type="PANTHER" id="PTHR11158">
    <property type="entry name" value="MSF1/PX19 RELATED"/>
    <property type="match status" value="1"/>
</dbReference>
<dbReference type="PROSITE" id="PS50904">
    <property type="entry name" value="PRELI_MSF1"/>
    <property type="match status" value="1"/>
</dbReference>
<sequence>MKVFTYLVVRLLFLRVISKKNFIIFDMKLFEATHTFFYNWSQVSVANWRKYPNANCPHVVAIDVLDRHVDPETGVLRTERLITCHQTIPGMLNRLCGGCTISYAREVSEIDPQNKVLKMTSCNLSMNHLINVTETVTYTEDPTNPSRTLFKQEARIKCGESISRFAGYIENFFIQRFRDNAALGRQGFENVLMGQGEAA</sequence>
<feature type="signal peptide" evidence="1">
    <location>
        <begin position="1"/>
        <end position="18"/>
    </location>
</feature>
<protein>
    <submittedName>
        <fullName evidence="3">MSF1-domain-containing protein</fullName>
    </submittedName>
</protein>